<evidence type="ECO:0000313" key="1">
    <source>
        <dbReference type="EMBL" id="SBP79764.1"/>
    </source>
</evidence>
<reference evidence="1" key="2">
    <citation type="submission" date="2016-06" db="EMBL/GenBank/DDBJ databases">
        <title>The genome of a short-lived fish provides insights into sex chromosome evolution and the genetic control of aging.</title>
        <authorList>
            <person name="Reichwald K."/>
            <person name="Felder M."/>
            <person name="Petzold A."/>
            <person name="Koch P."/>
            <person name="Groth M."/>
            <person name="Platzer M."/>
        </authorList>
    </citation>
    <scope>NUCLEOTIDE SEQUENCE</scope>
    <source>
        <tissue evidence="1">Brain</tissue>
    </source>
</reference>
<reference evidence="1" key="1">
    <citation type="submission" date="2016-05" db="EMBL/GenBank/DDBJ databases">
        <authorList>
            <person name="Lavstsen T."/>
            <person name="Jespersen J.S."/>
        </authorList>
    </citation>
    <scope>NUCLEOTIDE SEQUENCE</scope>
    <source>
        <tissue evidence="1">Brain</tissue>
    </source>
</reference>
<organism evidence="1">
    <name type="scientific">Nothobranchius kadleci</name>
    <name type="common">African annual killifish</name>
    <dbReference type="NCBI Taxonomy" id="1051664"/>
    <lineage>
        <taxon>Eukaryota</taxon>
        <taxon>Metazoa</taxon>
        <taxon>Chordata</taxon>
        <taxon>Craniata</taxon>
        <taxon>Vertebrata</taxon>
        <taxon>Euteleostomi</taxon>
        <taxon>Actinopterygii</taxon>
        <taxon>Neopterygii</taxon>
        <taxon>Teleostei</taxon>
        <taxon>Neoteleostei</taxon>
        <taxon>Acanthomorphata</taxon>
        <taxon>Ovalentaria</taxon>
        <taxon>Atherinomorphae</taxon>
        <taxon>Cyprinodontiformes</taxon>
        <taxon>Nothobranchiidae</taxon>
        <taxon>Nothobranchius</taxon>
    </lineage>
</organism>
<dbReference type="AlphaFoldDB" id="A0A1A8CJ61"/>
<dbReference type="EMBL" id="HADZ01015823">
    <property type="protein sequence ID" value="SBP79764.1"/>
    <property type="molecule type" value="Transcribed_RNA"/>
</dbReference>
<protein>
    <submittedName>
        <fullName evidence="1">Uncharacterized protein</fullName>
    </submittedName>
</protein>
<proteinExistence type="predicted"/>
<accession>A0A1A8CJ61</accession>
<gene>
    <name evidence="1" type="primary">Nfu_g_1_002186</name>
</gene>
<sequence>ALRRKWHQPRTMGVKPGPCGCHSCPEAQTRCYYSQWSWIYTLQVLWRLAPTPSHTQSWTCLRWNDSRIPSTHLHWTFQLTSHLWTPSLGRYKLAVYCRINNPYLHLTVLSCMRMHLHFQVCH</sequence>
<name>A0A1A8CJ61_NOTKA</name>
<feature type="non-terminal residue" evidence="1">
    <location>
        <position position="122"/>
    </location>
</feature>
<feature type="non-terminal residue" evidence="1">
    <location>
        <position position="1"/>
    </location>
</feature>